<protein>
    <submittedName>
        <fullName evidence="2">Uncharacterized protein</fullName>
    </submittedName>
</protein>
<organism evidence="2 3">
    <name type="scientific">Toxoplasma gondii ARI</name>
    <dbReference type="NCBI Taxonomy" id="1074872"/>
    <lineage>
        <taxon>Eukaryota</taxon>
        <taxon>Sar</taxon>
        <taxon>Alveolata</taxon>
        <taxon>Apicomplexa</taxon>
        <taxon>Conoidasida</taxon>
        <taxon>Coccidia</taxon>
        <taxon>Eucoccidiorida</taxon>
        <taxon>Eimeriorina</taxon>
        <taxon>Sarcocystidae</taxon>
        <taxon>Toxoplasma</taxon>
    </lineage>
</organism>
<name>A0A139XNV8_TOXGO</name>
<dbReference type="VEuPathDB" id="ToxoDB:TGARI_278470B"/>
<evidence type="ECO:0000313" key="2">
    <source>
        <dbReference type="EMBL" id="KYF40466.1"/>
    </source>
</evidence>
<reference evidence="2 3" key="1">
    <citation type="journal article" date="2016" name="Nat. Commun.">
        <title>Local admixture of amplified and diversified secreted pathogenesis determinants shapes mosaic Toxoplasma gondii genomes.</title>
        <authorList>
            <person name="Lorenzi H."/>
            <person name="Khan A."/>
            <person name="Behnke M.S."/>
            <person name="Namasivayam S."/>
            <person name="Swapna L.S."/>
            <person name="Hadjithomas M."/>
            <person name="Karamycheva S."/>
            <person name="Pinney D."/>
            <person name="Brunk B.P."/>
            <person name="Ajioka J.W."/>
            <person name="Ajzenberg D."/>
            <person name="Boothroyd J.C."/>
            <person name="Boyle J.P."/>
            <person name="Darde M.L."/>
            <person name="Diaz-Miranda M.A."/>
            <person name="Dubey J.P."/>
            <person name="Fritz H.M."/>
            <person name="Gennari S.M."/>
            <person name="Gregory B.D."/>
            <person name="Kim K."/>
            <person name="Saeij J.P."/>
            <person name="Su C."/>
            <person name="White M.W."/>
            <person name="Zhu X.Q."/>
            <person name="Howe D.K."/>
            <person name="Rosenthal B.M."/>
            <person name="Grigg M.E."/>
            <person name="Parkinson J."/>
            <person name="Liu L."/>
            <person name="Kissinger J.C."/>
            <person name="Roos D.S."/>
            <person name="Sibley L.D."/>
        </authorList>
    </citation>
    <scope>NUCLEOTIDE SEQUENCE [LARGE SCALE GENOMIC DNA]</scope>
    <source>
        <strain evidence="2 3">ARI</strain>
    </source>
</reference>
<evidence type="ECO:0000256" key="1">
    <source>
        <dbReference type="SAM" id="MobiDB-lite"/>
    </source>
</evidence>
<feature type="compositionally biased region" description="Acidic residues" evidence="1">
    <location>
        <begin position="79"/>
        <end position="94"/>
    </location>
</feature>
<feature type="non-terminal residue" evidence="2">
    <location>
        <position position="1"/>
    </location>
</feature>
<accession>A0A139XNV8</accession>
<dbReference type="AlphaFoldDB" id="A0A139XNV8"/>
<evidence type="ECO:0000313" key="3">
    <source>
        <dbReference type="Proteomes" id="UP000074247"/>
    </source>
</evidence>
<feature type="region of interest" description="Disordered" evidence="1">
    <location>
        <begin position="47"/>
        <end position="110"/>
    </location>
</feature>
<comment type="caution">
    <text evidence="2">The sequence shown here is derived from an EMBL/GenBank/DDBJ whole genome shotgun (WGS) entry which is preliminary data.</text>
</comment>
<feature type="compositionally biased region" description="Basic and acidic residues" evidence="1">
    <location>
        <begin position="66"/>
        <end position="78"/>
    </location>
</feature>
<sequence>IFSRGAFSAFQSACKAAMTGEHEARRTKNRFLYGFIEDRLRDVGLIGGTTKIPAGPEVSGEQTTDTEFHGDSAARRQEEEDDDEFFDPEEDDDGDSRCPAHRAPKSLSCL</sequence>
<dbReference type="EMBL" id="AGQS02005462">
    <property type="protein sequence ID" value="KYF40466.1"/>
    <property type="molecule type" value="Genomic_DNA"/>
</dbReference>
<dbReference type="Proteomes" id="UP000074247">
    <property type="component" value="Unassembled WGS sequence"/>
</dbReference>
<proteinExistence type="predicted"/>
<gene>
    <name evidence="2" type="ORF">TGARI_278470B</name>
</gene>